<dbReference type="GO" id="GO:0006995">
    <property type="term" value="P:cellular response to nitrogen starvation"/>
    <property type="evidence" value="ECO:0007669"/>
    <property type="project" value="TreeGrafter"/>
</dbReference>
<dbReference type="InterPro" id="IPR009003">
    <property type="entry name" value="Peptidase_S1_PA"/>
</dbReference>
<sequence>MKMYFEYEDMAVNKHKKNRINFLDKFNEDLSTNARNDCQRALQVKRRFFKEKNSFLDLSNLFLEFCFKIINLKNMFVLNFLDFLNKFQLLLTTMSNSCYNPFIYAIYSPYGNLNFYFQNVNRLSSVRSQIKLYETSTDQNSKKFENKNNTLNDNTYENFKHDGHFGTINGLRLGRLPTFNVEWSEINAAWGQLQVLIKPSEHAFVIEYAIPALLIAGYALLEFSEYNNANQAIEELDGKEILGWGATEKTIDNEFIGAYSDSLKEAVFKEDKKAKCVSSLLCVKEVKKGDSVCHGDEGGPIHYTENGITTVEGLLDFIEGKKSKLDKEASFCHGEAGFGRIAGNQLEWIEAIMGKDHC</sequence>
<dbReference type="GO" id="GO:0003676">
    <property type="term" value="F:nucleic acid binding"/>
    <property type="evidence" value="ECO:0007669"/>
    <property type="project" value="InterPro"/>
</dbReference>
<reference evidence="3" key="1">
    <citation type="submission" date="2023-12" db="EMBL/GenBank/DDBJ databases">
        <title>Genome assembly of Anisodus tanguticus.</title>
        <authorList>
            <person name="Wang Y.-J."/>
        </authorList>
    </citation>
    <scope>NUCLEOTIDE SEQUENCE</scope>
    <source>
        <strain evidence="3">KB-2021</strain>
        <tissue evidence="3">Leaf</tissue>
    </source>
</reference>
<dbReference type="GO" id="GO:0000407">
    <property type="term" value="C:phagophore assembly site"/>
    <property type="evidence" value="ECO:0007669"/>
    <property type="project" value="TreeGrafter"/>
</dbReference>
<accession>A0AAE1QQR8</accession>
<dbReference type="Gene3D" id="1.10.418.40">
    <property type="entry name" value="Autophagy protein 6/Beclin 1"/>
    <property type="match status" value="1"/>
</dbReference>
<dbReference type="AlphaFoldDB" id="A0AAE1QQR8"/>
<comment type="similarity">
    <text evidence="1">Belongs to the beclin family.</text>
</comment>
<organism evidence="3 4">
    <name type="scientific">Anisodus tanguticus</name>
    <dbReference type="NCBI Taxonomy" id="243964"/>
    <lineage>
        <taxon>Eukaryota</taxon>
        <taxon>Viridiplantae</taxon>
        <taxon>Streptophyta</taxon>
        <taxon>Embryophyta</taxon>
        <taxon>Tracheophyta</taxon>
        <taxon>Spermatophyta</taxon>
        <taxon>Magnoliopsida</taxon>
        <taxon>eudicotyledons</taxon>
        <taxon>Gunneridae</taxon>
        <taxon>Pentapetalae</taxon>
        <taxon>asterids</taxon>
        <taxon>lamiids</taxon>
        <taxon>Solanales</taxon>
        <taxon>Solanaceae</taxon>
        <taxon>Solanoideae</taxon>
        <taxon>Hyoscyameae</taxon>
        <taxon>Anisodus</taxon>
    </lineage>
</organism>
<dbReference type="Pfam" id="PF04111">
    <property type="entry name" value="APG6"/>
    <property type="match status" value="1"/>
</dbReference>
<dbReference type="PROSITE" id="PS50240">
    <property type="entry name" value="TRYPSIN_DOM"/>
    <property type="match status" value="1"/>
</dbReference>
<dbReference type="GO" id="GO:0004252">
    <property type="term" value="F:serine-type endopeptidase activity"/>
    <property type="evidence" value="ECO:0007669"/>
    <property type="project" value="InterPro"/>
</dbReference>
<dbReference type="Gene3D" id="2.40.10.10">
    <property type="entry name" value="Trypsin-like serine proteases"/>
    <property type="match status" value="1"/>
</dbReference>
<dbReference type="GO" id="GO:0034271">
    <property type="term" value="C:phosphatidylinositol 3-kinase complex, class III, type I"/>
    <property type="evidence" value="ECO:0007669"/>
    <property type="project" value="TreeGrafter"/>
</dbReference>
<feature type="domain" description="Peptidase S1" evidence="2">
    <location>
        <begin position="177"/>
        <end position="354"/>
    </location>
</feature>
<dbReference type="InterPro" id="IPR040455">
    <property type="entry name" value="Atg6_BARA"/>
</dbReference>
<protein>
    <recommendedName>
        <fullName evidence="2">Peptidase S1 domain-containing protein</fullName>
    </recommendedName>
</protein>
<evidence type="ECO:0000313" key="3">
    <source>
        <dbReference type="EMBL" id="KAK4336522.1"/>
    </source>
</evidence>
<dbReference type="InterPro" id="IPR001254">
    <property type="entry name" value="Trypsin_dom"/>
</dbReference>
<gene>
    <name evidence="3" type="ORF">RND71_044238</name>
</gene>
<dbReference type="PANTHER" id="PTHR12768:SF4">
    <property type="entry name" value="BECLIN-1"/>
    <property type="match status" value="1"/>
</dbReference>
<dbReference type="GO" id="GO:0000423">
    <property type="term" value="P:mitophagy"/>
    <property type="evidence" value="ECO:0007669"/>
    <property type="project" value="TreeGrafter"/>
</dbReference>
<keyword evidence="4" id="KW-1185">Reference proteome</keyword>
<dbReference type="Proteomes" id="UP001291623">
    <property type="component" value="Unassembled WGS sequence"/>
</dbReference>
<dbReference type="GO" id="GO:0030674">
    <property type="term" value="F:protein-macromolecule adaptor activity"/>
    <property type="evidence" value="ECO:0007669"/>
    <property type="project" value="TreeGrafter"/>
</dbReference>
<evidence type="ECO:0000313" key="4">
    <source>
        <dbReference type="Proteomes" id="UP001291623"/>
    </source>
</evidence>
<dbReference type="GO" id="GO:0045324">
    <property type="term" value="P:late endosome to vacuole transport"/>
    <property type="evidence" value="ECO:0007669"/>
    <property type="project" value="TreeGrafter"/>
</dbReference>
<evidence type="ECO:0000259" key="2">
    <source>
        <dbReference type="PROSITE" id="PS50240"/>
    </source>
</evidence>
<dbReference type="GO" id="GO:0006508">
    <property type="term" value="P:proteolysis"/>
    <property type="evidence" value="ECO:0007669"/>
    <property type="project" value="InterPro"/>
</dbReference>
<comment type="caution">
    <text evidence="3">The sequence shown here is derived from an EMBL/GenBank/DDBJ whole genome shotgun (WGS) entry which is preliminary data.</text>
</comment>
<dbReference type="EMBL" id="JAVYJV010000131">
    <property type="protein sequence ID" value="KAK4336522.1"/>
    <property type="molecule type" value="Genomic_DNA"/>
</dbReference>
<dbReference type="InterPro" id="IPR038274">
    <property type="entry name" value="Atg6/Beclin_C_sf"/>
</dbReference>
<name>A0AAE1QQR8_9SOLA</name>
<dbReference type="GO" id="GO:0034272">
    <property type="term" value="C:phosphatidylinositol 3-kinase complex, class III, type II"/>
    <property type="evidence" value="ECO:0007669"/>
    <property type="project" value="TreeGrafter"/>
</dbReference>
<dbReference type="SUPFAM" id="SSF54928">
    <property type="entry name" value="RNA-binding domain, RBD"/>
    <property type="match status" value="1"/>
</dbReference>
<proteinExistence type="inferred from homology"/>
<dbReference type="SUPFAM" id="SSF50494">
    <property type="entry name" value="Trypsin-like serine proteases"/>
    <property type="match status" value="1"/>
</dbReference>
<dbReference type="InterPro" id="IPR007243">
    <property type="entry name" value="Atg6/Beclin"/>
</dbReference>
<evidence type="ECO:0000256" key="1">
    <source>
        <dbReference type="ARBA" id="ARBA00005965"/>
    </source>
</evidence>
<dbReference type="GO" id="GO:0043548">
    <property type="term" value="F:phosphatidylinositol 3-kinase binding"/>
    <property type="evidence" value="ECO:0007669"/>
    <property type="project" value="TreeGrafter"/>
</dbReference>
<dbReference type="GO" id="GO:0000045">
    <property type="term" value="P:autophagosome assembly"/>
    <property type="evidence" value="ECO:0007669"/>
    <property type="project" value="TreeGrafter"/>
</dbReference>
<dbReference type="PANTHER" id="PTHR12768">
    <property type="entry name" value="BECLIN 1"/>
    <property type="match status" value="1"/>
</dbReference>
<dbReference type="InterPro" id="IPR043504">
    <property type="entry name" value="Peptidase_S1_PA_chymotrypsin"/>
</dbReference>
<dbReference type="InterPro" id="IPR035979">
    <property type="entry name" value="RBD_domain_sf"/>
</dbReference>